<dbReference type="InterPro" id="IPR013783">
    <property type="entry name" value="Ig-like_fold"/>
</dbReference>
<evidence type="ECO:0000256" key="3">
    <source>
        <dbReference type="ARBA" id="ARBA00023295"/>
    </source>
</evidence>
<dbReference type="AlphaFoldDB" id="A0A4R5MKJ7"/>
<gene>
    <name evidence="7" type="ORF">EZJ43_09195</name>
</gene>
<dbReference type="Pfam" id="PF02836">
    <property type="entry name" value="Glyco_hydro_2_C"/>
    <property type="match status" value="1"/>
</dbReference>
<keyword evidence="3" id="KW-0326">Glycosidase</keyword>
<keyword evidence="8" id="KW-1185">Reference proteome</keyword>
<proteinExistence type="inferred from homology"/>
<evidence type="ECO:0000256" key="2">
    <source>
        <dbReference type="ARBA" id="ARBA00022801"/>
    </source>
</evidence>
<dbReference type="GO" id="GO:0004553">
    <property type="term" value="F:hydrolase activity, hydrolyzing O-glycosyl compounds"/>
    <property type="evidence" value="ECO:0007669"/>
    <property type="project" value="InterPro"/>
</dbReference>
<dbReference type="OrthoDB" id="9801077at2"/>
<dbReference type="SUPFAM" id="SSF49303">
    <property type="entry name" value="beta-Galactosidase/glucuronidase domain"/>
    <property type="match status" value="1"/>
</dbReference>
<dbReference type="EMBL" id="SJCY01000005">
    <property type="protein sequence ID" value="TDG36171.1"/>
    <property type="molecule type" value="Genomic_DNA"/>
</dbReference>
<comment type="similarity">
    <text evidence="1">Belongs to the glycosyl hydrolase 2 family.</text>
</comment>
<dbReference type="Proteomes" id="UP000295668">
    <property type="component" value="Unassembled WGS sequence"/>
</dbReference>
<evidence type="ECO:0000313" key="7">
    <source>
        <dbReference type="EMBL" id="TDG36171.1"/>
    </source>
</evidence>
<evidence type="ECO:0000313" key="8">
    <source>
        <dbReference type="Proteomes" id="UP000295668"/>
    </source>
</evidence>
<dbReference type="Gene3D" id="2.60.120.260">
    <property type="entry name" value="Galactose-binding domain-like"/>
    <property type="match status" value="1"/>
</dbReference>
<dbReference type="GO" id="GO:0005975">
    <property type="term" value="P:carbohydrate metabolic process"/>
    <property type="evidence" value="ECO:0007669"/>
    <property type="project" value="InterPro"/>
</dbReference>
<feature type="domain" description="Glycoside hydrolase family 2 immunoglobulin-like beta-sandwich" evidence="5">
    <location>
        <begin position="255"/>
        <end position="359"/>
    </location>
</feature>
<dbReference type="Pfam" id="PF00703">
    <property type="entry name" value="Glyco_hydro_2"/>
    <property type="match status" value="1"/>
</dbReference>
<feature type="signal peptide" evidence="4">
    <location>
        <begin position="1"/>
        <end position="21"/>
    </location>
</feature>
<protein>
    <submittedName>
        <fullName evidence="7">Uncharacterized protein</fullName>
    </submittedName>
</protein>
<comment type="caution">
    <text evidence="7">The sequence shown here is derived from an EMBL/GenBank/DDBJ whole genome shotgun (WGS) entry which is preliminary data.</text>
</comment>
<dbReference type="InterPro" id="IPR006103">
    <property type="entry name" value="Glyco_hydro_2_cat"/>
</dbReference>
<keyword evidence="2" id="KW-0378">Hydrolase</keyword>
<dbReference type="Gene3D" id="3.20.20.80">
    <property type="entry name" value="Glycosidases"/>
    <property type="match status" value="1"/>
</dbReference>
<dbReference type="InterPro" id="IPR006102">
    <property type="entry name" value="Ig-like_GH2"/>
</dbReference>
<dbReference type="InterPro" id="IPR036156">
    <property type="entry name" value="Beta-gal/glucu_dom_sf"/>
</dbReference>
<dbReference type="SUPFAM" id="SSF51445">
    <property type="entry name" value="(Trans)glycosidases"/>
    <property type="match status" value="1"/>
</dbReference>
<keyword evidence="4" id="KW-0732">Signal</keyword>
<dbReference type="PANTHER" id="PTHR42732">
    <property type="entry name" value="BETA-GALACTOSIDASE"/>
    <property type="match status" value="1"/>
</dbReference>
<sequence>MKSNYIKSLLILLFSAFQLHAQNPSAIKIDLDKNTVQEISLNGQWDFIPAKGTSKPNGTTADFIDQKAFEISENLNKIESFQIGVPQFLNRVSWWLPNVSNEFEAQETARVNALPFKTDDLQAGWYIKTIDLTNLKKSDNSEIYANFEGVATVSRVYFNAQYVGGHLGMFGSFDCRLTPFIKMGQKNKLLVYVERGTKADKGDEVVSVAVTMPITRDLLTSLNSGMFGGFGNGPRAKFMGIWQPVKLVVSKVGGKIEDVFFNPSLTGHKLEFTLKNASLSTVNGKLTYLLKDAKTGKVFTTEEIKVTLNRGEYVIKAEKSGINPKLWSPDHPNLYQLEVTLTDISGNKLDFWEMPVGYRTVSTKGEQLYLNGRPYWVRGAGMPPYGYKPTDSATARGFLQLMHDGNTVYTRTGCNTWNSLWYGLADEIGVGVTHEGIRPWALMSKAPAPPATILQHWKEEQLEVIKKYRNHPSVMVYSISNEGLQGDYSNPVKLAIFKDLIDAIRKMDPSRPIIQTSGDPDVDHNADIEDVHAYWGWYESSSFLNDYTKPRRGLTLNDGRPFLNHESAVPYSMIDDGSVHPAYTKRFSAQSWVGDIGTYAKGKDVSYFQDHILAEAKLKSEKLRYSRKALPTAGVLLFASVTWIQNALSKPFDQWKPFPVYYGVKEAFEPVLASMATTQRYFYEGDHVKTKIYLVNDNVDFKDLNGITVNLSFLIDGKEVSSSVFPIGNVNYFDVKDVDISFYIPKIDSAKQRSTIRLTVKDENSKTLSINSYPVTIATKQWISKKATAPLEIVALGVNEDVKNQISNIGNLFEKPLSKIKSKADVIILGPSAINISKVEIQKALKPGGRLLVLQQGKAAHRFILDVVKVAEEKSVASKPHLEDFMFDSGVVDGQAVDSIKGEFVEMLNWKQNLPIFDGLEAMDWKWWGRGDNLAYAASASHRIDIKNPKVLPIGRYLAPHFYWSGDLQKMYDAKIGYPVFAVKEDWGNVIICDLTISNAIKYDPRAAKTLVNLITEPFGK</sequence>
<evidence type="ECO:0000256" key="4">
    <source>
        <dbReference type="SAM" id="SignalP"/>
    </source>
</evidence>
<feature type="chain" id="PRO_5020820034" evidence="4">
    <location>
        <begin position="22"/>
        <end position="1021"/>
    </location>
</feature>
<reference evidence="7 8" key="1">
    <citation type="submission" date="2019-02" db="EMBL/GenBank/DDBJ databases">
        <title>Pedobacter sp. nov., a novel speices isolated from soil of pinguins habitat in Antarcitica.</title>
        <authorList>
            <person name="He R.-H."/>
        </authorList>
    </citation>
    <scope>NUCLEOTIDE SEQUENCE [LARGE SCALE GENOMIC DNA]</scope>
    <source>
        <strain evidence="7 8">E01020</strain>
    </source>
</reference>
<dbReference type="PANTHER" id="PTHR42732:SF1">
    <property type="entry name" value="BETA-MANNOSIDASE"/>
    <property type="match status" value="1"/>
</dbReference>
<dbReference type="RefSeq" id="WP_133262417.1">
    <property type="nucleotide sequence ID" value="NZ_SJCY01000005.1"/>
</dbReference>
<feature type="domain" description="Glycoside hydrolase family 2 catalytic" evidence="6">
    <location>
        <begin position="363"/>
        <end position="588"/>
    </location>
</feature>
<name>A0A4R5MKJ7_9SPHI</name>
<evidence type="ECO:0000259" key="6">
    <source>
        <dbReference type="Pfam" id="PF02836"/>
    </source>
</evidence>
<dbReference type="InterPro" id="IPR008979">
    <property type="entry name" value="Galactose-bd-like_sf"/>
</dbReference>
<organism evidence="7 8">
    <name type="scientific">Pedobacter changchengzhani</name>
    <dbReference type="NCBI Taxonomy" id="2529274"/>
    <lineage>
        <taxon>Bacteria</taxon>
        <taxon>Pseudomonadati</taxon>
        <taxon>Bacteroidota</taxon>
        <taxon>Sphingobacteriia</taxon>
        <taxon>Sphingobacteriales</taxon>
        <taxon>Sphingobacteriaceae</taxon>
        <taxon>Pedobacter</taxon>
    </lineage>
</organism>
<dbReference type="InterPro" id="IPR017853">
    <property type="entry name" value="GH"/>
</dbReference>
<dbReference type="Gene3D" id="2.60.40.10">
    <property type="entry name" value="Immunoglobulins"/>
    <property type="match status" value="1"/>
</dbReference>
<dbReference type="SUPFAM" id="SSF49785">
    <property type="entry name" value="Galactose-binding domain-like"/>
    <property type="match status" value="1"/>
</dbReference>
<evidence type="ECO:0000256" key="1">
    <source>
        <dbReference type="ARBA" id="ARBA00007401"/>
    </source>
</evidence>
<accession>A0A4R5MKJ7</accession>
<dbReference type="InterPro" id="IPR051913">
    <property type="entry name" value="GH2_Domain-Containing"/>
</dbReference>
<evidence type="ECO:0000259" key="5">
    <source>
        <dbReference type="Pfam" id="PF00703"/>
    </source>
</evidence>